<name>A0ABY4F8F5_9BACT</name>
<sequence>MIHLVLSAILVLGRFMADAPAYKTYHNARFGFSIDYPVTLQPQPEADNGDGRRFVSADGQTSLAAYAGYDVLDGGLAQYRQLARRHWQEKKATLALDQKLTTGFVLSGRLGRDIFYEKTVLRAGTLTTFVWQYPAARKEAMDAVILHTIRSFQPSSTGSQ</sequence>
<reference evidence="1 2" key="1">
    <citation type="submission" date="2022-04" db="EMBL/GenBank/DDBJ databases">
        <title>Hymenobacter sp. isolated from the air.</title>
        <authorList>
            <person name="Won M."/>
            <person name="Lee C.-M."/>
            <person name="Woen H.-Y."/>
            <person name="Kwon S.-W."/>
        </authorList>
    </citation>
    <scope>NUCLEOTIDE SEQUENCE [LARGE SCALE GENOMIC DNA]</scope>
    <source>
        <strain evidence="2">5116 S-27</strain>
    </source>
</reference>
<dbReference type="Proteomes" id="UP000831785">
    <property type="component" value="Chromosome"/>
</dbReference>
<gene>
    <name evidence="1" type="ORF">MUN80_21900</name>
</gene>
<proteinExistence type="predicted"/>
<keyword evidence="2" id="KW-1185">Reference proteome</keyword>
<accession>A0ABY4F8F5</accession>
<protein>
    <submittedName>
        <fullName evidence="1">Uncharacterized protein</fullName>
    </submittedName>
</protein>
<dbReference type="RefSeq" id="WP_244716350.1">
    <property type="nucleotide sequence ID" value="NZ_CP095049.1"/>
</dbReference>
<dbReference type="EMBL" id="CP095049">
    <property type="protein sequence ID" value="UOQ52392.1"/>
    <property type="molecule type" value="Genomic_DNA"/>
</dbReference>
<evidence type="ECO:0000313" key="2">
    <source>
        <dbReference type="Proteomes" id="UP000831785"/>
    </source>
</evidence>
<evidence type="ECO:0000313" key="1">
    <source>
        <dbReference type="EMBL" id="UOQ52392.1"/>
    </source>
</evidence>
<organism evidence="1 2">
    <name type="scientific">Hymenobacter cellulosivorans</name>
    <dbReference type="NCBI Taxonomy" id="2932249"/>
    <lineage>
        <taxon>Bacteria</taxon>
        <taxon>Pseudomonadati</taxon>
        <taxon>Bacteroidota</taxon>
        <taxon>Cytophagia</taxon>
        <taxon>Cytophagales</taxon>
        <taxon>Hymenobacteraceae</taxon>
        <taxon>Hymenobacter</taxon>
    </lineage>
</organism>